<keyword evidence="1" id="KW-1133">Transmembrane helix</keyword>
<name>E0XRR2_9GAMM</name>
<reference evidence="2" key="1">
    <citation type="journal article" date="2011" name="Environ. Microbiol.">
        <title>Time-series analyses of Monterey Bay coastal microbial picoplankton using a 'genome proxy' microarray.</title>
        <authorList>
            <person name="Rich V.I."/>
            <person name="Pham V.D."/>
            <person name="Eppley J."/>
            <person name="Shi Y."/>
            <person name="DeLong E.F."/>
        </authorList>
    </citation>
    <scope>NUCLEOTIDE SEQUENCE</scope>
</reference>
<proteinExistence type="predicted"/>
<evidence type="ECO:0000313" key="2">
    <source>
        <dbReference type="EMBL" id="ADI17103.1"/>
    </source>
</evidence>
<evidence type="ECO:0000256" key="1">
    <source>
        <dbReference type="SAM" id="Phobius"/>
    </source>
</evidence>
<keyword evidence="1" id="KW-0812">Transmembrane</keyword>
<keyword evidence="1" id="KW-0472">Membrane</keyword>
<dbReference type="AlphaFoldDB" id="E0XRR2"/>
<feature type="transmembrane region" description="Helical" evidence="1">
    <location>
        <begin position="6"/>
        <end position="29"/>
    </location>
</feature>
<dbReference type="EMBL" id="GU474854">
    <property type="protein sequence ID" value="ADI17103.1"/>
    <property type="molecule type" value="Genomic_DNA"/>
</dbReference>
<accession>E0XRR2</accession>
<organism evidence="2">
    <name type="scientific">uncultured gamma proteobacterium HF0070_03O15</name>
    <dbReference type="NCBI Taxonomy" id="710982"/>
    <lineage>
        <taxon>Bacteria</taxon>
        <taxon>Pseudomonadati</taxon>
        <taxon>Pseudomonadota</taxon>
        <taxon>Gammaproteobacteria</taxon>
        <taxon>environmental samples</taxon>
    </lineage>
</organism>
<sequence>MIKFAILKALSFSSVLVLLLILALSPLYVTMGLMTRQMQESTR</sequence>
<protein>
    <submittedName>
        <fullName evidence="2">Uncharacterized protein</fullName>
    </submittedName>
</protein>